<protein>
    <recommendedName>
        <fullName evidence="4">Lipoprotein</fullName>
    </recommendedName>
</protein>
<name>A0A0E2E2W8_TREDN</name>
<dbReference type="PATRIC" id="fig|999432.5.peg.1905"/>
<evidence type="ECO:0000256" key="2">
    <source>
        <dbReference type="SAM" id="SignalP"/>
    </source>
</evidence>
<dbReference type="GeneID" id="2739059"/>
<organism evidence="3">
    <name type="scientific">Treponema denticola H-22</name>
    <dbReference type="NCBI Taxonomy" id="999432"/>
    <lineage>
        <taxon>Bacteria</taxon>
        <taxon>Pseudomonadati</taxon>
        <taxon>Spirochaetota</taxon>
        <taxon>Spirochaetia</taxon>
        <taxon>Spirochaetales</taxon>
        <taxon>Treponemataceae</taxon>
        <taxon>Treponema</taxon>
    </lineage>
</organism>
<dbReference type="Proteomes" id="UP000011705">
    <property type="component" value="Chromosome"/>
</dbReference>
<keyword evidence="2" id="KW-0732">Signal</keyword>
<feature type="signal peptide" evidence="2">
    <location>
        <begin position="1"/>
        <end position="23"/>
    </location>
</feature>
<evidence type="ECO:0000256" key="1">
    <source>
        <dbReference type="SAM" id="MobiDB-lite"/>
    </source>
</evidence>
<evidence type="ECO:0008006" key="4">
    <source>
        <dbReference type="Google" id="ProtNLM"/>
    </source>
</evidence>
<dbReference type="InterPro" id="IPR010103">
    <property type="entry name" value="Clustered_lipoprot_TREDE"/>
</dbReference>
<feature type="chain" id="PRO_5002393563" description="Lipoprotein" evidence="2">
    <location>
        <begin position="24"/>
        <end position="403"/>
    </location>
</feature>
<reference evidence="3" key="1">
    <citation type="submission" date="2012-01" db="EMBL/GenBank/DDBJ databases">
        <title>The Genome Sequence of Treponema denticola H-22.</title>
        <authorList>
            <consortium name="The Broad Institute Genome Sequencing Platform"/>
            <person name="Earl A."/>
            <person name="Ward D."/>
            <person name="Feldgarden M."/>
            <person name="Gevers D."/>
            <person name="Blanton J.M."/>
            <person name="Fenno C.J."/>
            <person name="Baranova O.V."/>
            <person name="Mathney J."/>
            <person name="Dewhirst F.E."/>
            <person name="Izard J."/>
            <person name="Young S.K."/>
            <person name="Zeng Q."/>
            <person name="Gargeya S."/>
            <person name="Fitzgerald M."/>
            <person name="Haas B."/>
            <person name="Abouelleil A."/>
            <person name="Alvarado L."/>
            <person name="Arachchi H.M."/>
            <person name="Berlin A."/>
            <person name="Chapman S.B."/>
            <person name="Gearin G."/>
            <person name="Goldberg J."/>
            <person name="Griggs A."/>
            <person name="Gujja S."/>
            <person name="Hansen M."/>
            <person name="Heiman D."/>
            <person name="Howarth C."/>
            <person name="Larimer J."/>
            <person name="Lui A."/>
            <person name="MacDonald P.J.P."/>
            <person name="McCowen C."/>
            <person name="Montmayeur A."/>
            <person name="Murphy C."/>
            <person name="Neiman D."/>
            <person name="Pearson M."/>
            <person name="Priest M."/>
            <person name="Roberts A."/>
            <person name="Saif S."/>
            <person name="Shea T."/>
            <person name="Sisk P."/>
            <person name="Stolte C."/>
            <person name="Sykes S."/>
            <person name="Wortman J."/>
            <person name="Nusbaum C."/>
            <person name="Birren B."/>
        </authorList>
    </citation>
    <scope>NUCLEOTIDE SEQUENCE [LARGE SCALE GENOMIC DNA]</scope>
    <source>
        <strain evidence="3">H-22</strain>
    </source>
</reference>
<dbReference type="PROSITE" id="PS51257">
    <property type="entry name" value="PROKAR_LIPOPROTEIN"/>
    <property type="match status" value="1"/>
</dbReference>
<dbReference type="HOGENOM" id="CLU_059390_0_0_12"/>
<proteinExistence type="predicted"/>
<dbReference type="AlphaFoldDB" id="A0A0E2E2W8"/>
<feature type="region of interest" description="Disordered" evidence="1">
    <location>
        <begin position="26"/>
        <end position="63"/>
    </location>
</feature>
<dbReference type="RefSeq" id="WP_002681456.1">
    <property type="nucleotide sequence ID" value="NZ_CM001795.1"/>
</dbReference>
<dbReference type="EMBL" id="AGDV01000016">
    <property type="protein sequence ID" value="EMB31969.1"/>
    <property type="molecule type" value="Genomic_DNA"/>
</dbReference>
<comment type="caution">
    <text evidence="3">The sequence shown here is derived from an EMBL/GenBank/DDBJ whole genome shotgun (WGS) entry which is preliminary data.</text>
</comment>
<gene>
    <name evidence="3" type="ORF">HMPREF9726_01838</name>
</gene>
<accession>A0A0E2E2W8</accession>
<evidence type="ECO:0000313" key="3">
    <source>
        <dbReference type="EMBL" id="EMB31969.1"/>
    </source>
</evidence>
<dbReference type="Pfam" id="PF09710">
    <property type="entry name" value="Trep_dent_lipo"/>
    <property type="match status" value="1"/>
</dbReference>
<sequence length="403" mass="47925">MKKDKLKLIFILMLAAFIFSCSKEVKEPAEEQKPVEAKVETSTKTESQSKETQAKEEKTETKEVINETPAKKAEKEGLKYLSDEKHYMAKGSLLFYNLNINDTYEQALAKLKDFGVNGLYSTAMMPKSLQEMGCKAYIPDDKTLEEDSSNDFYIIFKDDKIIRFIKFFAYNLGFYKFYLPDLEYIYPKIWELEESSGKGYTYFETPDYYSHTAENNVIYRNEIYYPTEATTIIMTRDGYKTYFEEADRRSDDILELGDLYFYDLHIKDDMETIKTKLFNNYIIYKGAGFSPVSDLYYSVYKDNPDGFESRDEEVCVWWYKGKVIHFRTRSSDEDTYILMHHFQRKYKVFEGPGYTGTCYGTRMGRYKYNVWVRKGKDFMFTMEDETAYIENKLWRLKYKNKKY</sequence>